<gene>
    <name evidence="1" type="ORF">H9830_08225</name>
</gene>
<dbReference type="InterPro" id="IPR018561">
    <property type="entry name" value="AosR"/>
</dbReference>
<evidence type="ECO:0000313" key="2">
    <source>
        <dbReference type="Proteomes" id="UP000824005"/>
    </source>
</evidence>
<accession>A0A9D2CAB4</accession>
<organism evidence="1 2">
    <name type="scientific">Candidatus Agrococcus pullicola</name>
    <dbReference type="NCBI Taxonomy" id="2838429"/>
    <lineage>
        <taxon>Bacteria</taxon>
        <taxon>Bacillati</taxon>
        <taxon>Actinomycetota</taxon>
        <taxon>Actinomycetes</taxon>
        <taxon>Micrococcales</taxon>
        <taxon>Microbacteriaceae</taxon>
        <taxon>Agrococcus</taxon>
    </lineage>
</organism>
<reference evidence="1" key="1">
    <citation type="journal article" date="2021" name="PeerJ">
        <title>Extensive microbial diversity within the chicken gut microbiome revealed by metagenomics and culture.</title>
        <authorList>
            <person name="Gilroy R."/>
            <person name="Ravi A."/>
            <person name="Getino M."/>
            <person name="Pursley I."/>
            <person name="Horton D.L."/>
            <person name="Alikhan N.F."/>
            <person name="Baker D."/>
            <person name="Gharbi K."/>
            <person name="Hall N."/>
            <person name="Watson M."/>
            <person name="Adriaenssens E.M."/>
            <person name="Foster-Nyarko E."/>
            <person name="Jarju S."/>
            <person name="Secka A."/>
            <person name="Antonio M."/>
            <person name="Oren A."/>
            <person name="Chaudhuri R.R."/>
            <person name="La Ragione R."/>
            <person name="Hildebrand F."/>
            <person name="Pallen M.J."/>
        </authorList>
    </citation>
    <scope>NUCLEOTIDE SEQUENCE</scope>
    <source>
        <strain evidence="1">ChiGjej1B1-98</strain>
    </source>
</reference>
<protein>
    <submittedName>
        <fullName evidence="1">DUF2017 domain-containing protein</fullName>
    </submittedName>
</protein>
<proteinExistence type="predicted"/>
<comment type="caution">
    <text evidence="1">The sequence shown here is derived from an EMBL/GenBank/DDBJ whole genome shotgun (WGS) entry which is preliminary data.</text>
</comment>
<dbReference type="AlphaFoldDB" id="A0A9D2CAB4"/>
<reference evidence="1" key="2">
    <citation type="submission" date="2021-04" db="EMBL/GenBank/DDBJ databases">
        <authorList>
            <person name="Gilroy R."/>
        </authorList>
    </citation>
    <scope>NUCLEOTIDE SEQUENCE</scope>
    <source>
        <strain evidence="1">ChiGjej1B1-98</strain>
    </source>
</reference>
<dbReference type="EMBL" id="DXDC01000244">
    <property type="protein sequence ID" value="HIY66245.1"/>
    <property type="molecule type" value="Genomic_DNA"/>
</dbReference>
<dbReference type="Proteomes" id="UP000824005">
    <property type="component" value="Unassembled WGS sequence"/>
</dbReference>
<name>A0A9D2CAB4_9MICO</name>
<evidence type="ECO:0000313" key="1">
    <source>
        <dbReference type="EMBL" id="HIY66245.1"/>
    </source>
</evidence>
<sequence>MRAWERTDDGVSARFEDAEAAMFENLADQLKLLHRAAAQGAVEFADPAVQRLYPDGYSDPEEAKEFKRFSLPQIAESRERAQDAIIVGLVTADRKEGHRIVTVGDDEVDDWLRGVSDMRTVLSSRIELGPGGPNTDFDEDDLEQFSAVVDWLGFVQASLLEAL</sequence>
<dbReference type="Pfam" id="PF09438">
    <property type="entry name" value="DUF2017"/>
    <property type="match status" value="1"/>
</dbReference>